<keyword evidence="5" id="KW-1185">Reference proteome</keyword>
<dbReference type="InterPro" id="IPR005272">
    <property type="entry name" value="DUF406"/>
</dbReference>
<evidence type="ECO:0000256" key="1">
    <source>
        <dbReference type="ARBA" id="ARBA00006201"/>
    </source>
</evidence>
<gene>
    <name evidence="3" type="ORF">C1N32_00105</name>
    <name evidence="2" type="ORF">C1O25_00505</name>
</gene>
<dbReference type="EMBL" id="POSK01000001">
    <property type="protein sequence ID" value="PNI06457.1"/>
    <property type="molecule type" value="Genomic_DNA"/>
</dbReference>
<dbReference type="GO" id="GO:0005829">
    <property type="term" value="C:cytosol"/>
    <property type="evidence" value="ECO:0007669"/>
    <property type="project" value="TreeGrafter"/>
</dbReference>
<dbReference type="GeneID" id="94027466"/>
<dbReference type="InterPro" id="IPR035571">
    <property type="entry name" value="UPF0234-like_C"/>
</dbReference>
<dbReference type="Proteomes" id="UP000236547">
    <property type="component" value="Unassembled WGS sequence"/>
</dbReference>
<name>A0A2J8H6U3_VIBDI</name>
<dbReference type="Proteomes" id="UP000236449">
    <property type="component" value="Unassembled WGS sequence"/>
</dbReference>
<protein>
    <submittedName>
        <fullName evidence="3">DUF406 domain-containing protein</fullName>
    </submittedName>
</protein>
<dbReference type="AlphaFoldDB" id="A0A2J8H6U3"/>
<reference evidence="4 5" key="1">
    <citation type="submission" date="2018-01" db="EMBL/GenBank/DDBJ databases">
        <title>Draft genome sequences of six Vibrio diazotrophicus strains isolated from deep-sea sediments of the Baltic Sea.</title>
        <authorList>
            <person name="Castillo D."/>
            <person name="Vandieken V."/>
            <person name="Chiang O."/>
            <person name="Middelboe M."/>
        </authorList>
    </citation>
    <scope>NUCLEOTIDE SEQUENCE [LARGE SCALE GENOMIC DNA]</scope>
    <source>
        <strain evidence="3 4">60.27F</strain>
        <strain evidence="2 5">65.10M</strain>
    </source>
</reference>
<dbReference type="Pfam" id="PF04175">
    <property type="entry name" value="DUF406"/>
    <property type="match status" value="1"/>
</dbReference>
<evidence type="ECO:0000313" key="3">
    <source>
        <dbReference type="EMBL" id="PNI06457.1"/>
    </source>
</evidence>
<accession>A0A2J8H6U3</accession>
<comment type="caution">
    <text evidence="3">The sequence shown here is derived from an EMBL/GenBank/DDBJ whole genome shotgun (WGS) entry which is preliminary data.</text>
</comment>
<proteinExistence type="inferred from homology"/>
<comment type="similarity">
    <text evidence="1">Belongs to the UPF0381 family.</text>
</comment>
<dbReference type="PANTHER" id="PTHR38769:SF1">
    <property type="entry name" value="UPF0381 PROTEIN YFCZ-RELATED"/>
    <property type="match status" value="1"/>
</dbReference>
<dbReference type="Gene3D" id="3.30.70.860">
    <property type="match status" value="1"/>
</dbReference>
<sequence>MSNESCEVNQVCEACGCSAEMGFFIKEGDEVAEVTIFAPNQDQLKSELDKYIALAKEVCAAVEFESTPIDESTTELNARFKFEVSAEKLIFELKSRSLMR</sequence>
<dbReference type="RefSeq" id="WP_042479635.1">
    <property type="nucleotide sequence ID" value="NZ_CBCRWT010000004.1"/>
</dbReference>
<dbReference type="OrthoDB" id="5588209at2"/>
<dbReference type="PANTHER" id="PTHR38769">
    <property type="entry name" value="UPF0381 PROTEIN YFCZ-RELATED"/>
    <property type="match status" value="1"/>
</dbReference>
<evidence type="ECO:0000313" key="5">
    <source>
        <dbReference type="Proteomes" id="UP000236547"/>
    </source>
</evidence>
<evidence type="ECO:0000313" key="4">
    <source>
        <dbReference type="Proteomes" id="UP000236449"/>
    </source>
</evidence>
<dbReference type="EMBL" id="POSM01000001">
    <property type="protein sequence ID" value="PNI03573.1"/>
    <property type="molecule type" value="Genomic_DNA"/>
</dbReference>
<organism evidence="3 4">
    <name type="scientific">Vibrio diazotrophicus</name>
    <dbReference type="NCBI Taxonomy" id="685"/>
    <lineage>
        <taxon>Bacteria</taxon>
        <taxon>Pseudomonadati</taxon>
        <taxon>Pseudomonadota</taxon>
        <taxon>Gammaproteobacteria</taxon>
        <taxon>Vibrionales</taxon>
        <taxon>Vibrionaceae</taxon>
        <taxon>Vibrio</taxon>
    </lineage>
</organism>
<evidence type="ECO:0000313" key="2">
    <source>
        <dbReference type="EMBL" id="PNI03573.1"/>
    </source>
</evidence>